<dbReference type="Gene3D" id="1.10.110.10">
    <property type="entry name" value="Plant lipid-transfer and hydrophobic proteins"/>
    <property type="match status" value="1"/>
</dbReference>
<dbReference type="PRINTS" id="PR00382">
    <property type="entry name" value="LIPIDTRNSFER"/>
</dbReference>
<evidence type="ECO:0008006" key="6">
    <source>
        <dbReference type="Google" id="ProtNLM"/>
    </source>
</evidence>
<dbReference type="InterPro" id="IPR000528">
    <property type="entry name" value="Plant_nsLTP"/>
</dbReference>
<feature type="chain" id="PRO_5039688575" description="Non-specific lipid-transfer protein 14" evidence="3">
    <location>
        <begin position="25"/>
        <end position="118"/>
    </location>
</feature>
<evidence type="ECO:0000256" key="1">
    <source>
        <dbReference type="ARBA" id="ARBA00009748"/>
    </source>
</evidence>
<dbReference type="PANTHER" id="PTHR33076">
    <property type="entry name" value="NON-SPECIFIC LIPID-TRANSFER PROTEIN 2-RELATED"/>
    <property type="match status" value="1"/>
</dbReference>
<comment type="similarity">
    <text evidence="1">Belongs to the plant LTP family.</text>
</comment>
<sequence length="118" mass="12534">MGSFKVLRMFGILMLLFSPPLVFAYIECTTVAQLFSSCSIFIRYGTPDPIPGSPCCDAMSGLSIISNSGNNKQPVCRCVLGLIENYGPNSTAIGVLPGLCGISLGFTILPNSDCIMPF</sequence>
<evidence type="ECO:0000256" key="2">
    <source>
        <dbReference type="ARBA" id="ARBA00022729"/>
    </source>
</evidence>
<keyword evidence="2 3" id="KW-0732">Signal</keyword>
<comment type="caution">
    <text evidence="4">The sequence shown here is derived from an EMBL/GenBank/DDBJ whole genome shotgun (WGS) entry which is preliminary data.</text>
</comment>
<dbReference type="OrthoDB" id="1919446at2759"/>
<dbReference type="Proteomes" id="UP001058974">
    <property type="component" value="Chromosome 6"/>
</dbReference>
<dbReference type="InterPro" id="IPR036312">
    <property type="entry name" value="Bifun_inhib/LTP/seed_sf"/>
</dbReference>
<evidence type="ECO:0000313" key="4">
    <source>
        <dbReference type="EMBL" id="KAI5400528.1"/>
    </source>
</evidence>
<name>A0A9D4WCX9_PEA</name>
<dbReference type="CDD" id="cd01960">
    <property type="entry name" value="nsLTP1"/>
    <property type="match status" value="1"/>
</dbReference>
<evidence type="ECO:0000256" key="3">
    <source>
        <dbReference type="SAM" id="SignalP"/>
    </source>
</evidence>
<gene>
    <name evidence="4" type="ORF">KIW84_065422</name>
</gene>
<dbReference type="SUPFAM" id="SSF47699">
    <property type="entry name" value="Bifunctional inhibitor/lipid-transfer protein/seed storage 2S albumin"/>
    <property type="match status" value="1"/>
</dbReference>
<accession>A0A9D4WCX9</accession>
<dbReference type="EMBL" id="JAMSHJ010000006">
    <property type="protein sequence ID" value="KAI5400528.1"/>
    <property type="molecule type" value="Genomic_DNA"/>
</dbReference>
<organism evidence="4 5">
    <name type="scientific">Pisum sativum</name>
    <name type="common">Garden pea</name>
    <name type="synonym">Lathyrus oleraceus</name>
    <dbReference type="NCBI Taxonomy" id="3888"/>
    <lineage>
        <taxon>Eukaryota</taxon>
        <taxon>Viridiplantae</taxon>
        <taxon>Streptophyta</taxon>
        <taxon>Embryophyta</taxon>
        <taxon>Tracheophyta</taxon>
        <taxon>Spermatophyta</taxon>
        <taxon>Magnoliopsida</taxon>
        <taxon>eudicotyledons</taxon>
        <taxon>Gunneridae</taxon>
        <taxon>Pentapetalae</taxon>
        <taxon>rosids</taxon>
        <taxon>fabids</taxon>
        <taxon>Fabales</taxon>
        <taxon>Fabaceae</taxon>
        <taxon>Papilionoideae</taxon>
        <taxon>50 kb inversion clade</taxon>
        <taxon>NPAAA clade</taxon>
        <taxon>Hologalegina</taxon>
        <taxon>IRL clade</taxon>
        <taxon>Fabeae</taxon>
        <taxon>Lathyrus</taxon>
    </lineage>
</organism>
<keyword evidence="5" id="KW-1185">Reference proteome</keyword>
<reference evidence="4 5" key="1">
    <citation type="journal article" date="2022" name="Nat. Genet.">
        <title>Improved pea reference genome and pan-genome highlight genomic features and evolutionary characteristics.</title>
        <authorList>
            <person name="Yang T."/>
            <person name="Liu R."/>
            <person name="Luo Y."/>
            <person name="Hu S."/>
            <person name="Wang D."/>
            <person name="Wang C."/>
            <person name="Pandey M.K."/>
            <person name="Ge S."/>
            <person name="Xu Q."/>
            <person name="Li N."/>
            <person name="Li G."/>
            <person name="Huang Y."/>
            <person name="Saxena R.K."/>
            <person name="Ji Y."/>
            <person name="Li M."/>
            <person name="Yan X."/>
            <person name="He Y."/>
            <person name="Liu Y."/>
            <person name="Wang X."/>
            <person name="Xiang C."/>
            <person name="Varshney R.K."/>
            <person name="Ding H."/>
            <person name="Gao S."/>
            <person name="Zong X."/>
        </authorList>
    </citation>
    <scope>NUCLEOTIDE SEQUENCE [LARGE SCALE GENOMIC DNA]</scope>
    <source>
        <strain evidence="4 5">cv. Zhongwan 6</strain>
    </source>
</reference>
<evidence type="ECO:0000313" key="5">
    <source>
        <dbReference type="Proteomes" id="UP001058974"/>
    </source>
</evidence>
<dbReference type="Gramene" id="Psat06G0542200-T1">
    <property type="protein sequence ID" value="KAI5400528.1"/>
    <property type="gene ID" value="KIW84_065422"/>
</dbReference>
<proteinExistence type="inferred from homology"/>
<feature type="signal peptide" evidence="3">
    <location>
        <begin position="1"/>
        <end position="24"/>
    </location>
</feature>
<dbReference type="GO" id="GO:0008289">
    <property type="term" value="F:lipid binding"/>
    <property type="evidence" value="ECO:0007669"/>
    <property type="project" value="InterPro"/>
</dbReference>
<dbReference type="GO" id="GO:0006869">
    <property type="term" value="P:lipid transport"/>
    <property type="evidence" value="ECO:0007669"/>
    <property type="project" value="InterPro"/>
</dbReference>
<protein>
    <recommendedName>
        <fullName evidence="6">Non-specific lipid-transfer protein 14</fullName>
    </recommendedName>
</protein>
<dbReference type="AlphaFoldDB" id="A0A9D4WCX9"/>